<protein>
    <submittedName>
        <fullName evidence="2">Uncharacterized protein</fullName>
    </submittedName>
</protein>
<keyword evidence="3" id="KW-1185">Reference proteome</keyword>
<feature type="compositionally biased region" description="Pro residues" evidence="1">
    <location>
        <begin position="69"/>
        <end position="85"/>
    </location>
</feature>
<proteinExistence type="predicted"/>
<gene>
    <name evidence="2" type="ORF">PIBRA_LOCUS2898</name>
</gene>
<dbReference type="EMBL" id="CALOZG010000003">
    <property type="protein sequence ID" value="CAH4005482.1"/>
    <property type="molecule type" value="Genomic_DNA"/>
</dbReference>
<sequence>MERGTFVRSSYIFAIFRRPCTMSLGPAKRALILSIVGVSGSEVRVPPAAIYGAARAVNSNGLSHRGARPAPPAPLYRPRPVVPTP</sequence>
<reference evidence="2" key="1">
    <citation type="submission" date="2022-05" db="EMBL/GenBank/DDBJ databases">
        <authorList>
            <person name="Okamura Y."/>
        </authorList>
    </citation>
    <scope>NUCLEOTIDE SEQUENCE</scope>
</reference>
<evidence type="ECO:0000256" key="1">
    <source>
        <dbReference type="SAM" id="MobiDB-lite"/>
    </source>
</evidence>
<comment type="caution">
    <text evidence="2">The sequence shown here is derived from an EMBL/GenBank/DDBJ whole genome shotgun (WGS) entry which is preliminary data.</text>
</comment>
<name>A0A9P0X4W4_PIEBR</name>
<accession>A0A9P0X4W4</accession>
<feature type="region of interest" description="Disordered" evidence="1">
    <location>
        <begin position="60"/>
        <end position="85"/>
    </location>
</feature>
<dbReference type="AlphaFoldDB" id="A0A9P0X4W4"/>
<evidence type="ECO:0000313" key="2">
    <source>
        <dbReference type="EMBL" id="CAH4005482.1"/>
    </source>
</evidence>
<evidence type="ECO:0000313" key="3">
    <source>
        <dbReference type="Proteomes" id="UP001152562"/>
    </source>
</evidence>
<dbReference type="Proteomes" id="UP001152562">
    <property type="component" value="Unassembled WGS sequence"/>
</dbReference>
<organism evidence="2 3">
    <name type="scientific">Pieris brassicae</name>
    <name type="common">White butterfly</name>
    <name type="synonym">Large white butterfly</name>
    <dbReference type="NCBI Taxonomy" id="7116"/>
    <lineage>
        <taxon>Eukaryota</taxon>
        <taxon>Metazoa</taxon>
        <taxon>Ecdysozoa</taxon>
        <taxon>Arthropoda</taxon>
        <taxon>Hexapoda</taxon>
        <taxon>Insecta</taxon>
        <taxon>Pterygota</taxon>
        <taxon>Neoptera</taxon>
        <taxon>Endopterygota</taxon>
        <taxon>Lepidoptera</taxon>
        <taxon>Glossata</taxon>
        <taxon>Ditrysia</taxon>
        <taxon>Papilionoidea</taxon>
        <taxon>Pieridae</taxon>
        <taxon>Pierinae</taxon>
        <taxon>Pieris</taxon>
    </lineage>
</organism>